<dbReference type="RefSeq" id="WP_015470165.1">
    <property type="nucleotide sequence ID" value="NC_020813.1"/>
</dbReference>
<comment type="catalytic activity">
    <reaction evidence="1">
        <text>UDP-alpha-D-glucose = UDP-alpha-D-galactose</text>
        <dbReference type="Rhea" id="RHEA:22168"/>
        <dbReference type="ChEBI" id="CHEBI:58885"/>
        <dbReference type="ChEBI" id="CHEBI:66914"/>
        <dbReference type="EC" id="5.1.3.2"/>
    </reaction>
</comment>
<keyword evidence="8" id="KW-0299">Galactose metabolism</keyword>
<sequence>MDILITGAAGYIGSHTANELQNLGYNAIALDNLSNGHREALHPSIPFYLTDIRDKNSLREIFAKHKFSYVIHLAGLAIVEESFSREKDYEENNIIGTKNILSCCKEFKVSNLIFSSSSTIYGDVNGRGKLKETDKQRAINPYGRTKLACEELICHSKINYIILRYFNVAGARQDLTNGPRGQGSQRLFFHLAKAAIEDRPFNINGHDYPTNDGTCVRDYIHVEDIADIHIACLKYFKKNFTSLILNCGYEEGFSIHQIVENFEKYNNVKIQKKTAPRRQGDPAYLVGDTQLLKQHLNWKSRFEDPLKEICVSTYQWMKRQHE</sequence>
<keyword evidence="14" id="KW-1185">Reference proteome</keyword>
<comment type="similarity">
    <text evidence="4">Belongs to the NAD(P)-dependent epimerase/dehydratase family.</text>
</comment>
<evidence type="ECO:0000256" key="6">
    <source>
        <dbReference type="ARBA" id="ARBA00018569"/>
    </source>
</evidence>
<evidence type="ECO:0000313" key="14">
    <source>
        <dbReference type="Proteomes" id="UP000012040"/>
    </source>
</evidence>
<keyword evidence="8" id="KW-0119">Carbohydrate metabolism</keyword>
<dbReference type="AlphaFoldDB" id="M4VB24"/>
<evidence type="ECO:0000313" key="13">
    <source>
        <dbReference type="EMBL" id="AGH95675.1"/>
    </source>
</evidence>
<dbReference type="PANTHER" id="PTHR43725:SF47">
    <property type="entry name" value="UDP-GLUCOSE 4-EPIMERASE"/>
    <property type="match status" value="1"/>
</dbReference>
<evidence type="ECO:0000256" key="10">
    <source>
        <dbReference type="ARBA" id="ARBA00031367"/>
    </source>
</evidence>
<evidence type="ECO:0000256" key="1">
    <source>
        <dbReference type="ARBA" id="ARBA00000083"/>
    </source>
</evidence>
<dbReference type="GO" id="GO:0005829">
    <property type="term" value="C:cytosol"/>
    <property type="evidence" value="ECO:0007669"/>
    <property type="project" value="TreeGrafter"/>
</dbReference>
<evidence type="ECO:0000259" key="12">
    <source>
        <dbReference type="Pfam" id="PF01370"/>
    </source>
</evidence>
<evidence type="ECO:0000256" key="11">
    <source>
        <dbReference type="ARBA" id="ARBA00033067"/>
    </source>
</evidence>
<dbReference type="OrthoDB" id="9803010at2"/>
<dbReference type="InterPro" id="IPR005886">
    <property type="entry name" value="UDP_G4E"/>
</dbReference>
<dbReference type="UniPathway" id="UPA00214"/>
<keyword evidence="7" id="KW-0520">NAD</keyword>
<evidence type="ECO:0000256" key="7">
    <source>
        <dbReference type="ARBA" id="ARBA00023027"/>
    </source>
</evidence>
<comment type="pathway">
    <text evidence="3">Carbohydrate metabolism; galactose metabolism.</text>
</comment>
<dbReference type="GO" id="GO:0003978">
    <property type="term" value="F:UDP-glucose 4-epimerase activity"/>
    <property type="evidence" value="ECO:0007669"/>
    <property type="project" value="UniProtKB-EC"/>
</dbReference>
<dbReference type="Proteomes" id="UP000012040">
    <property type="component" value="Chromosome"/>
</dbReference>
<reference evidence="13 14" key="1">
    <citation type="journal article" date="2013" name="ISME J.">
        <title>By their genes ye shall know them: genomic signatures of predatory bacteria.</title>
        <authorList>
            <person name="Pasternak Z."/>
            <person name="Pietrokovski S."/>
            <person name="Rotem O."/>
            <person name="Gophna U."/>
            <person name="Lurie-Weinberger M.N."/>
            <person name="Jurkevitch E."/>
        </authorList>
    </citation>
    <scope>NUCLEOTIDE SEQUENCE [LARGE SCALE GENOMIC DNA]</scope>
    <source>
        <strain evidence="13 14">JSS</strain>
    </source>
</reference>
<dbReference type="EC" id="5.1.3.2" evidence="5"/>
<protein>
    <recommendedName>
        <fullName evidence="6">UDP-glucose 4-epimerase</fullName>
        <ecNumber evidence="5">5.1.3.2</ecNumber>
    </recommendedName>
    <alternativeName>
        <fullName evidence="11">Galactowaldenase</fullName>
    </alternativeName>
    <alternativeName>
        <fullName evidence="10">UDP-galactose 4-epimerase</fullName>
    </alternativeName>
</protein>
<evidence type="ECO:0000256" key="2">
    <source>
        <dbReference type="ARBA" id="ARBA00001911"/>
    </source>
</evidence>
<evidence type="ECO:0000256" key="8">
    <source>
        <dbReference type="ARBA" id="ARBA00023144"/>
    </source>
</evidence>
<dbReference type="Pfam" id="PF01370">
    <property type="entry name" value="Epimerase"/>
    <property type="match status" value="1"/>
</dbReference>
<dbReference type="KEGG" id="bex:A11Q_1459"/>
<accession>M4VB24</accession>
<keyword evidence="9" id="KW-0413">Isomerase</keyword>
<dbReference type="eggNOG" id="COG1087">
    <property type="taxonomic scope" value="Bacteria"/>
</dbReference>
<dbReference type="PATRIC" id="fig|1184267.3.peg.1476"/>
<evidence type="ECO:0000256" key="9">
    <source>
        <dbReference type="ARBA" id="ARBA00023235"/>
    </source>
</evidence>
<evidence type="ECO:0000256" key="3">
    <source>
        <dbReference type="ARBA" id="ARBA00004947"/>
    </source>
</evidence>
<dbReference type="STRING" id="1184267.A11Q_1459"/>
<organism evidence="13 14">
    <name type="scientific">Pseudobdellovibrio exovorus JSS</name>
    <dbReference type="NCBI Taxonomy" id="1184267"/>
    <lineage>
        <taxon>Bacteria</taxon>
        <taxon>Pseudomonadati</taxon>
        <taxon>Bdellovibrionota</taxon>
        <taxon>Bdellovibrionia</taxon>
        <taxon>Bdellovibrionales</taxon>
        <taxon>Pseudobdellovibrionaceae</taxon>
        <taxon>Pseudobdellovibrio</taxon>
    </lineage>
</organism>
<dbReference type="InterPro" id="IPR001509">
    <property type="entry name" value="Epimerase_deHydtase"/>
</dbReference>
<evidence type="ECO:0000256" key="5">
    <source>
        <dbReference type="ARBA" id="ARBA00013189"/>
    </source>
</evidence>
<dbReference type="SUPFAM" id="SSF51735">
    <property type="entry name" value="NAD(P)-binding Rossmann-fold domains"/>
    <property type="match status" value="1"/>
</dbReference>
<dbReference type="PANTHER" id="PTHR43725">
    <property type="entry name" value="UDP-GLUCOSE 4-EPIMERASE"/>
    <property type="match status" value="1"/>
</dbReference>
<comment type="cofactor">
    <cofactor evidence="2">
        <name>NAD(+)</name>
        <dbReference type="ChEBI" id="CHEBI:57540"/>
    </cofactor>
</comment>
<proteinExistence type="inferred from homology"/>
<dbReference type="Gene3D" id="3.40.50.720">
    <property type="entry name" value="NAD(P)-binding Rossmann-like Domain"/>
    <property type="match status" value="1"/>
</dbReference>
<dbReference type="InterPro" id="IPR036291">
    <property type="entry name" value="NAD(P)-bd_dom_sf"/>
</dbReference>
<dbReference type="HOGENOM" id="CLU_007383_1_10_7"/>
<dbReference type="Gene3D" id="3.90.25.10">
    <property type="entry name" value="UDP-galactose 4-epimerase, domain 1"/>
    <property type="match status" value="1"/>
</dbReference>
<feature type="domain" description="NAD-dependent epimerase/dehydratase" evidence="12">
    <location>
        <begin position="3"/>
        <end position="248"/>
    </location>
</feature>
<evidence type="ECO:0000256" key="4">
    <source>
        <dbReference type="ARBA" id="ARBA00007637"/>
    </source>
</evidence>
<gene>
    <name evidence="13" type="ORF">A11Q_1459</name>
</gene>
<dbReference type="GO" id="GO:0006012">
    <property type="term" value="P:galactose metabolic process"/>
    <property type="evidence" value="ECO:0007669"/>
    <property type="project" value="UniProtKB-UniPathway"/>
</dbReference>
<name>M4VB24_9BACT</name>
<dbReference type="NCBIfam" id="TIGR01179">
    <property type="entry name" value="galE"/>
    <property type="match status" value="1"/>
</dbReference>
<dbReference type="EMBL" id="CP003537">
    <property type="protein sequence ID" value="AGH95675.1"/>
    <property type="molecule type" value="Genomic_DNA"/>
</dbReference>